<keyword evidence="2" id="KW-1133">Transmembrane helix</keyword>
<evidence type="ECO:0000256" key="1">
    <source>
        <dbReference type="SAM" id="MobiDB-lite"/>
    </source>
</evidence>
<dbReference type="AlphaFoldDB" id="A0AAV2HC98"/>
<accession>A0AAV2HC98</accession>
<reference evidence="3 4" key="1">
    <citation type="submission" date="2024-04" db="EMBL/GenBank/DDBJ databases">
        <authorList>
            <consortium name="Genoscope - CEA"/>
            <person name="William W."/>
        </authorList>
    </citation>
    <scope>NUCLEOTIDE SEQUENCE [LARGE SCALE GENOMIC DNA]</scope>
</reference>
<keyword evidence="2" id="KW-0812">Transmembrane</keyword>
<gene>
    <name evidence="3" type="ORF">GSLYS_00005440001</name>
</gene>
<name>A0AAV2HC98_LYMST</name>
<keyword evidence="2" id="KW-0472">Membrane</keyword>
<dbReference type="EMBL" id="CAXITT010000086">
    <property type="protein sequence ID" value="CAL1531345.1"/>
    <property type="molecule type" value="Genomic_DNA"/>
</dbReference>
<feature type="transmembrane region" description="Helical" evidence="2">
    <location>
        <begin position="36"/>
        <end position="53"/>
    </location>
</feature>
<sequence>MARTANTGARACLLTEDKGSLIKAIQTLGRYWQRRLVLSINIGGLSGFVFLLTRTTASMTSTAGTWHQYQHETVDDVVKNTSVDPQSNFIKDEFGCGDSVISPTTLRTDADGRDTDSSSEGSRVEPPNPFQYESSSGETVLPTTAVDSSDTLNLQRTDADGNTFCD</sequence>
<feature type="compositionally biased region" description="Polar residues" evidence="1">
    <location>
        <begin position="131"/>
        <end position="156"/>
    </location>
</feature>
<evidence type="ECO:0000313" key="3">
    <source>
        <dbReference type="EMBL" id="CAL1531345.1"/>
    </source>
</evidence>
<organism evidence="3 4">
    <name type="scientific">Lymnaea stagnalis</name>
    <name type="common">Great pond snail</name>
    <name type="synonym">Helix stagnalis</name>
    <dbReference type="NCBI Taxonomy" id="6523"/>
    <lineage>
        <taxon>Eukaryota</taxon>
        <taxon>Metazoa</taxon>
        <taxon>Spiralia</taxon>
        <taxon>Lophotrochozoa</taxon>
        <taxon>Mollusca</taxon>
        <taxon>Gastropoda</taxon>
        <taxon>Heterobranchia</taxon>
        <taxon>Euthyneura</taxon>
        <taxon>Panpulmonata</taxon>
        <taxon>Hygrophila</taxon>
        <taxon>Lymnaeoidea</taxon>
        <taxon>Lymnaeidae</taxon>
        <taxon>Lymnaea</taxon>
    </lineage>
</organism>
<comment type="caution">
    <text evidence="3">The sequence shown here is derived from an EMBL/GenBank/DDBJ whole genome shotgun (WGS) entry which is preliminary data.</text>
</comment>
<evidence type="ECO:0000256" key="2">
    <source>
        <dbReference type="SAM" id="Phobius"/>
    </source>
</evidence>
<dbReference type="Proteomes" id="UP001497497">
    <property type="component" value="Unassembled WGS sequence"/>
</dbReference>
<evidence type="ECO:0000313" key="4">
    <source>
        <dbReference type="Proteomes" id="UP001497497"/>
    </source>
</evidence>
<keyword evidence="4" id="KW-1185">Reference proteome</keyword>
<protein>
    <submittedName>
        <fullName evidence="3">Uncharacterized protein</fullName>
    </submittedName>
</protein>
<proteinExistence type="predicted"/>
<feature type="region of interest" description="Disordered" evidence="1">
    <location>
        <begin position="100"/>
        <end position="166"/>
    </location>
</feature>